<feature type="domain" description="ABC transporter" evidence="10">
    <location>
        <begin position="381"/>
        <end position="619"/>
    </location>
</feature>
<dbReference type="NCBIfam" id="TIGR01842">
    <property type="entry name" value="type_I_sec_PrtD"/>
    <property type="match status" value="1"/>
</dbReference>
<dbReference type="Gene3D" id="3.40.50.300">
    <property type="entry name" value="P-loop containing nucleotide triphosphate hydrolases"/>
    <property type="match status" value="1"/>
</dbReference>
<keyword evidence="5" id="KW-0067">ATP-binding</keyword>
<dbReference type="PANTHER" id="PTHR24221:SF248">
    <property type="entry name" value="ABC TRANSPORTER TRANSMEMBRANE REGION"/>
    <property type="match status" value="1"/>
</dbReference>
<feature type="transmembrane region" description="Helical" evidence="9">
    <location>
        <begin position="182"/>
        <end position="203"/>
    </location>
</feature>
<proteinExistence type="inferred from homology"/>
<dbReference type="PANTHER" id="PTHR24221">
    <property type="entry name" value="ATP-BINDING CASSETTE SUB-FAMILY B"/>
    <property type="match status" value="1"/>
</dbReference>
<dbReference type="GO" id="GO:0030256">
    <property type="term" value="C:type I protein secretion system complex"/>
    <property type="evidence" value="ECO:0007669"/>
    <property type="project" value="InterPro"/>
</dbReference>
<dbReference type="InterPro" id="IPR010128">
    <property type="entry name" value="ATPase_T1SS_PrtD-like"/>
</dbReference>
<sequence>MIGPERPPARRRAPSLARAGRGATTAGLIGRTPHDSLLGVFHFKVWSTQEAGVKTKLASPTLNALRPLAPAYAGLFAMSLFLPFLYFSAPLFVSQIMDRVTTSRSELTLFFLAIIALFLLAVHAFLEWVRQKALRRMGAEIDQRLGLVLFEAMHRPRPAAGMNASPSTLNDFNIVRDTLSSASVTAVFDAFWSPLFIIAMALVHWVFGIYALLMVAFSAAMSVLNAALVKNDNERFQRMSGKAAEFGLAVTRNVEAVRALGMLPRLRDRWYDLHGRMLGWQQAAARPNDIIAAIVRFVRNGQMVLIYVIGIILFLQQEVSTSVIFIAMIVMLRAMGPIDSLIMNWRTYAGFASALSRVDAILKDATQQGNKMALPGLSGPLVVSRVFASAPGGDRPILTDVSFSVAQGRTVGIVGPSGAGKSCLARVLVGVWPPRRGTIVIGDHDLSHWNEDELGQQMGYMPQDVELLPGTIAENIARFDPKAAEDSSGIIAAAELAGIADLVKSLPEGYNTRVGSGGHVLSGGQRSRIALARAVYGMPSFIVLDEPNSNLDALAEQSLMTMLQKLQAMQSTVLIVTHKLNILNYCDDVLVLNAGTVQAFGTRDQIVDRIPRIRTQPNLMVIEGSAEGRRS</sequence>
<dbReference type="GO" id="GO:0140359">
    <property type="term" value="F:ABC-type transporter activity"/>
    <property type="evidence" value="ECO:0007669"/>
    <property type="project" value="InterPro"/>
</dbReference>
<evidence type="ECO:0000256" key="4">
    <source>
        <dbReference type="ARBA" id="ARBA00022741"/>
    </source>
</evidence>
<dbReference type="InterPro" id="IPR036640">
    <property type="entry name" value="ABC1_TM_sf"/>
</dbReference>
<comment type="similarity">
    <text evidence="2">Belongs to the ABC transporter superfamily.</text>
</comment>
<evidence type="ECO:0000256" key="9">
    <source>
        <dbReference type="SAM" id="Phobius"/>
    </source>
</evidence>
<evidence type="ECO:0000256" key="7">
    <source>
        <dbReference type="ARBA" id="ARBA00023136"/>
    </source>
</evidence>
<dbReference type="AlphaFoldDB" id="A0A5M6HUJ8"/>
<dbReference type="InterPro" id="IPR003439">
    <property type="entry name" value="ABC_transporter-like_ATP-bd"/>
</dbReference>
<comment type="subcellular location">
    <subcellularLocation>
        <location evidence="1">Cell membrane</location>
        <topology evidence="1">Multi-pass membrane protein</topology>
    </subcellularLocation>
</comment>
<feature type="region of interest" description="Disordered" evidence="8">
    <location>
        <begin position="1"/>
        <end position="22"/>
    </location>
</feature>
<feature type="transmembrane region" description="Helical" evidence="9">
    <location>
        <begin position="107"/>
        <end position="126"/>
    </location>
</feature>
<evidence type="ECO:0000256" key="5">
    <source>
        <dbReference type="ARBA" id="ARBA00022840"/>
    </source>
</evidence>
<dbReference type="Proteomes" id="UP000323886">
    <property type="component" value="Unassembled WGS sequence"/>
</dbReference>
<dbReference type="OrthoDB" id="9808328at2"/>
<evidence type="ECO:0000256" key="8">
    <source>
        <dbReference type="SAM" id="MobiDB-lite"/>
    </source>
</evidence>
<dbReference type="GO" id="GO:0005524">
    <property type="term" value="F:ATP binding"/>
    <property type="evidence" value="ECO:0007669"/>
    <property type="project" value="UniProtKB-KW"/>
</dbReference>
<dbReference type="PROSITE" id="PS50929">
    <property type="entry name" value="ABC_TM1F"/>
    <property type="match status" value="1"/>
</dbReference>
<gene>
    <name evidence="12" type="ORF">F1193_11935</name>
</gene>
<evidence type="ECO:0000256" key="3">
    <source>
        <dbReference type="ARBA" id="ARBA00022692"/>
    </source>
</evidence>
<dbReference type="Pfam" id="PF00664">
    <property type="entry name" value="ABC_membrane"/>
    <property type="match status" value="1"/>
</dbReference>
<dbReference type="PROSITE" id="PS00211">
    <property type="entry name" value="ABC_TRANSPORTER_1"/>
    <property type="match status" value="1"/>
</dbReference>
<dbReference type="SMART" id="SM00382">
    <property type="entry name" value="AAA"/>
    <property type="match status" value="1"/>
</dbReference>
<organism evidence="12 13">
    <name type="scientific">Blastochloris sulfoviridis</name>
    <dbReference type="NCBI Taxonomy" id="50712"/>
    <lineage>
        <taxon>Bacteria</taxon>
        <taxon>Pseudomonadati</taxon>
        <taxon>Pseudomonadota</taxon>
        <taxon>Alphaproteobacteria</taxon>
        <taxon>Hyphomicrobiales</taxon>
        <taxon>Blastochloridaceae</taxon>
        <taxon>Blastochloris</taxon>
    </lineage>
</organism>
<evidence type="ECO:0000259" key="11">
    <source>
        <dbReference type="PROSITE" id="PS50929"/>
    </source>
</evidence>
<name>A0A5M6HUJ8_9HYPH</name>
<dbReference type="GO" id="GO:0030253">
    <property type="term" value="P:protein secretion by the type I secretion system"/>
    <property type="evidence" value="ECO:0007669"/>
    <property type="project" value="InterPro"/>
</dbReference>
<feature type="domain" description="ABC transmembrane type-1" evidence="11">
    <location>
        <begin position="84"/>
        <end position="350"/>
    </location>
</feature>
<evidence type="ECO:0000256" key="1">
    <source>
        <dbReference type="ARBA" id="ARBA00004651"/>
    </source>
</evidence>
<reference evidence="12 13" key="1">
    <citation type="submission" date="2019-09" db="EMBL/GenBank/DDBJ databases">
        <title>Draft Whole-Genome sequence of Blastochloris sulfoviridis DSM 729.</title>
        <authorList>
            <person name="Meyer T.E."/>
            <person name="Kyndt J.A."/>
        </authorList>
    </citation>
    <scope>NUCLEOTIDE SEQUENCE [LARGE SCALE GENOMIC DNA]</scope>
    <source>
        <strain evidence="12 13">DSM 729</strain>
    </source>
</reference>
<dbReference type="InterPro" id="IPR039421">
    <property type="entry name" value="Type_1_exporter"/>
</dbReference>
<dbReference type="Gene3D" id="1.20.1560.10">
    <property type="entry name" value="ABC transporter type 1, transmembrane domain"/>
    <property type="match status" value="1"/>
</dbReference>
<keyword evidence="4" id="KW-0547">Nucleotide-binding</keyword>
<evidence type="ECO:0000256" key="2">
    <source>
        <dbReference type="ARBA" id="ARBA00005417"/>
    </source>
</evidence>
<dbReference type="InterPro" id="IPR017871">
    <property type="entry name" value="ABC_transporter-like_CS"/>
</dbReference>
<dbReference type="PROSITE" id="PS50893">
    <property type="entry name" value="ABC_TRANSPORTER_2"/>
    <property type="match status" value="1"/>
</dbReference>
<feature type="transmembrane region" description="Helical" evidence="9">
    <location>
        <begin position="69"/>
        <end position="87"/>
    </location>
</feature>
<dbReference type="GO" id="GO:0005886">
    <property type="term" value="C:plasma membrane"/>
    <property type="evidence" value="ECO:0007669"/>
    <property type="project" value="UniProtKB-SubCell"/>
</dbReference>
<dbReference type="GO" id="GO:0016887">
    <property type="term" value="F:ATP hydrolysis activity"/>
    <property type="evidence" value="ECO:0007669"/>
    <property type="project" value="InterPro"/>
</dbReference>
<evidence type="ECO:0000313" key="13">
    <source>
        <dbReference type="Proteomes" id="UP000323886"/>
    </source>
</evidence>
<protein>
    <submittedName>
        <fullName evidence="12">Type I secretion system permease/ATPase</fullName>
    </submittedName>
</protein>
<keyword evidence="3 9" id="KW-0812">Transmembrane</keyword>
<feature type="transmembrane region" description="Helical" evidence="9">
    <location>
        <begin position="304"/>
        <end position="332"/>
    </location>
</feature>
<evidence type="ECO:0000256" key="6">
    <source>
        <dbReference type="ARBA" id="ARBA00022989"/>
    </source>
</evidence>
<evidence type="ECO:0000313" key="12">
    <source>
        <dbReference type="EMBL" id="KAA5599532.1"/>
    </source>
</evidence>
<feature type="transmembrane region" description="Helical" evidence="9">
    <location>
        <begin position="209"/>
        <end position="229"/>
    </location>
</feature>
<keyword evidence="13" id="KW-1185">Reference proteome</keyword>
<dbReference type="GO" id="GO:0034040">
    <property type="term" value="F:ATPase-coupled lipid transmembrane transporter activity"/>
    <property type="evidence" value="ECO:0007669"/>
    <property type="project" value="TreeGrafter"/>
</dbReference>
<dbReference type="InterPro" id="IPR011527">
    <property type="entry name" value="ABC1_TM_dom"/>
</dbReference>
<evidence type="ECO:0000259" key="10">
    <source>
        <dbReference type="PROSITE" id="PS50893"/>
    </source>
</evidence>
<dbReference type="SUPFAM" id="SSF52540">
    <property type="entry name" value="P-loop containing nucleoside triphosphate hydrolases"/>
    <property type="match status" value="1"/>
</dbReference>
<keyword evidence="6 9" id="KW-1133">Transmembrane helix</keyword>
<dbReference type="SUPFAM" id="SSF90123">
    <property type="entry name" value="ABC transporter transmembrane region"/>
    <property type="match status" value="1"/>
</dbReference>
<keyword evidence="7 9" id="KW-0472">Membrane</keyword>
<dbReference type="InterPro" id="IPR027417">
    <property type="entry name" value="P-loop_NTPase"/>
</dbReference>
<accession>A0A5M6HUJ8</accession>
<dbReference type="InterPro" id="IPR003593">
    <property type="entry name" value="AAA+_ATPase"/>
</dbReference>
<dbReference type="EMBL" id="VWPL01000021">
    <property type="protein sequence ID" value="KAA5599532.1"/>
    <property type="molecule type" value="Genomic_DNA"/>
</dbReference>
<dbReference type="Pfam" id="PF00005">
    <property type="entry name" value="ABC_tran"/>
    <property type="match status" value="1"/>
</dbReference>
<comment type="caution">
    <text evidence="12">The sequence shown here is derived from an EMBL/GenBank/DDBJ whole genome shotgun (WGS) entry which is preliminary data.</text>
</comment>